<dbReference type="Proteomes" id="UP000238348">
    <property type="component" value="Chromosome"/>
</dbReference>
<evidence type="ECO:0000256" key="1">
    <source>
        <dbReference type="SAM" id="MobiDB-lite"/>
    </source>
</evidence>
<accession>A0A2L0EMA6</accession>
<dbReference type="AlphaFoldDB" id="A0A2L0EMA6"/>
<sequence>MATTCGGPDRFEIVEEGEAVVGEESTSSTEERREKDIFGPRKRKQLSTSTMQKTEWRVKYECTKDEPAAAEKAPADEAAPADETGGATEGQTEGRRVHELIIRF</sequence>
<feature type="compositionally biased region" description="Basic and acidic residues" evidence="1">
    <location>
        <begin position="29"/>
        <end position="39"/>
    </location>
</feature>
<gene>
    <name evidence="2" type="ORF">SOCE26_017930</name>
</gene>
<protein>
    <submittedName>
        <fullName evidence="2">Uncharacterized protein</fullName>
    </submittedName>
</protein>
<feature type="region of interest" description="Disordered" evidence="1">
    <location>
        <begin position="1"/>
        <end position="50"/>
    </location>
</feature>
<reference evidence="2 3" key="1">
    <citation type="submission" date="2015-09" db="EMBL/GenBank/DDBJ databases">
        <title>Sorangium comparison.</title>
        <authorList>
            <person name="Zaburannyi N."/>
            <person name="Bunk B."/>
            <person name="Overmann J."/>
            <person name="Mueller R."/>
        </authorList>
    </citation>
    <scope>NUCLEOTIDE SEQUENCE [LARGE SCALE GENOMIC DNA]</scope>
    <source>
        <strain evidence="2 3">So ce26</strain>
    </source>
</reference>
<dbReference type="EMBL" id="CP012673">
    <property type="protein sequence ID" value="AUX40392.1"/>
    <property type="molecule type" value="Genomic_DNA"/>
</dbReference>
<feature type="region of interest" description="Disordered" evidence="1">
    <location>
        <begin position="65"/>
        <end position="99"/>
    </location>
</feature>
<organism evidence="2 3">
    <name type="scientific">Sorangium cellulosum</name>
    <name type="common">Polyangium cellulosum</name>
    <dbReference type="NCBI Taxonomy" id="56"/>
    <lineage>
        <taxon>Bacteria</taxon>
        <taxon>Pseudomonadati</taxon>
        <taxon>Myxococcota</taxon>
        <taxon>Polyangia</taxon>
        <taxon>Polyangiales</taxon>
        <taxon>Polyangiaceae</taxon>
        <taxon>Sorangium</taxon>
    </lineage>
</organism>
<evidence type="ECO:0000313" key="3">
    <source>
        <dbReference type="Proteomes" id="UP000238348"/>
    </source>
</evidence>
<feature type="compositionally biased region" description="Low complexity" evidence="1">
    <location>
        <begin position="76"/>
        <end position="91"/>
    </location>
</feature>
<dbReference type="RefSeq" id="WP_159396770.1">
    <property type="nucleotide sequence ID" value="NZ_CP012673.1"/>
</dbReference>
<feature type="compositionally biased region" description="Basic and acidic residues" evidence="1">
    <location>
        <begin position="65"/>
        <end position="75"/>
    </location>
</feature>
<name>A0A2L0EMA6_SORCE</name>
<feature type="compositionally biased region" description="Low complexity" evidence="1">
    <location>
        <begin position="19"/>
        <end position="28"/>
    </location>
</feature>
<proteinExistence type="predicted"/>
<evidence type="ECO:0000313" key="2">
    <source>
        <dbReference type="EMBL" id="AUX40392.1"/>
    </source>
</evidence>